<reference evidence="1" key="1">
    <citation type="submission" date="2019-11" db="EMBL/GenBank/DDBJ databases">
        <authorList>
            <person name="Liu Y."/>
            <person name="Hou J."/>
            <person name="Li T.-Q."/>
            <person name="Guan C.-H."/>
            <person name="Wu X."/>
            <person name="Wu H.-Z."/>
            <person name="Ling F."/>
            <person name="Zhang R."/>
            <person name="Shi X.-G."/>
            <person name="Ren J.-P."/>
            <person name="Chen E.-F."/>
            <person name="Sun J.-M."/>
        </authorList>
    </citation>
    <scope>NUCLEOTIDE SEQUENCE</scope>
    <source>
        <strain evidence="1">Adult_tree_wgs_1</strain>
        <tissue evidence="1">Leaves</tissue>
    </source>
</reference>
<name>A0A834HGM8_RHOSS</name>
<dbReference type="AlphaFoldDB" id="A0A834HGM8"/>
<accession>A0A834HGM8</accession>
<dbReference type="Proteomes" id="UP000626092">
    <property type="component" value="Unassembled WGS sequence"/>
</dbReference>
<dbReference type="EMBL" id="WJXA01000002">
    <property type="protein sequence ID" value="KAF7150774.1"/>
    <property type="molecule type" value="Genomic_DNA"/>
</dbReference>
<organism evidence="1 2">
    <name type="scientific">Rhododendron simsii</name>
    <name type="common">Sims's rhododendron</name>
    <dbReference type="NCBI Taxonomy" id="118357"/>
    <lineage>
        <taxon>Eukaryota</taxon>
        <taxon>Viridiplantae</taxon>
        <taxon>Streptophyta</taxon>
        <taxon>Embryophyta</taxon>
        <taxon>Tracheophyta</taxon>
        <taxon>Spermatophyta</taxon>
        <taxon>Magnoliopsida</taxon>
        <taxon>eudicotyledons</taxon>
        <taxon>Gunneridae</taxon>
        <taxon>Pentapetalae</taxon>
        <taxon>asterids</taxon>
        <taxon>Ericales</taxon>
        <taxon>Ericaceae</taxon>
        <taxon>Ericoideae</taxon>
        <taxon>Rhodoreae</taxon>
        <taxon>Rhododendron</taxon>
    </lineage>
</organism>
<protein>
    <recommendedName>
        <fullName evidence="3">Pentatricopeptide repeat-containing protein</fullName>
    </recommendedName>
</protein>
<gene>
    <name evidence="1" type="ORF">RHSIM_Rhsim02G0012100</name>
</gene>
<sequence>MRYLRPWPFRQILPTAVKARTALYLTSKLEGSELKDAHTLLDAISERDVVSWGALVSVYARLASSH</sequence>
<evidence type="ECO:0000313" key="1">
    <source>
        <dbReference type="EMBL" id="KAF7150774.1"/>
    </source>
</evidence>
<evidence type="ECO:0008006" key="3">
    <source>
        <dbReference type="Google" id="ProtNLM"/>
    </source>
</evidence>
<dbReference type="OrthoDB" id="1668505at2759"/>
<comment type="caution">
    <text evidence="1">The sequence shown here is derived from an EMBL/GenBank/DDBJ whole genome shotgun (WGS) entry which is preliminary data.</text>
</comment>
<proteinExistence type="predicted"/>
<evidence type="ECO:0000313" key="2">
    <source>
        <dbReference type="Proteomes" id="UP000626092"/>
    </source>
</evidence>
<keyword evidence="2" id="KW-1185">Reference proteome</keyword>